<keyword evidence="6" id="KW-0472">Membrane</keyword>
<keyword evidence="8" id="KW-0325">Glycoprotein</keyword>
<dbReference type="CDD" id="cd00054">
    <property type="entry name" value="EGF_CA"/>
    <property type="match status" value="4"/>
</dbReference>
<feature type="compositionally biased region" description="Low complexity" evidence="12">
    <location>
        <begin position="1330"/>
        <end position="1357"/>
    </location>
</feature>
<feature type="disulfide bond" evidence="11">
    <location>
        <begin position="79"/>
        <end position="88"/>
    </location>
</feature>
<dbReference type="SUPFAM" id="SSF90193">
    <property type="entry name" value="Notch domain"/>
    <property type="match status" value="2"/>
</dbReference>
<dbReference type="PRINTS" id="PR01983">
    <property type="entry name" value="NOTCH"/>
</dbReference>
<feature type="region of interest" description="Disordered" evidence="12">
    <location>
        <begin position="978"/>
        <end position="1016"/>
    </location>
</feature>
<dbReference type="Gene3D" id="1.25.40.20">
    <property type="entry name" value="Ankyrin repeat-containing domain"/>
    <property type="match status" value="1"/>
</dbReference>
<dbReference type="Pfam" id="PF00066">
    <property type="entry name" value="Notch"/>
    <property type="match status" value="2"/>
</dbReference>
<keyword evidence="7 11" id="KW-1015">Disulfide bond</keyword>
<sequence length="1389" mass="151520">MLASSQGGAFEFMVCTTLTAGDVTSSAPPDRAPPATITLEAANACDAQPCKNGATCRERVVPQSIYFDSQNLLPYECDCPFGWEGVNCTINVDDCKGNPCLNGGQCEDRPNAQFVCHCSEGFIGQKCEFRDPCLDSPCQNNGRCDSSPLGVYQCICPRWYEGQNCEKPKMPCESTHNQCRHGTCETLYEVFETRVQNQTKTASRISGFRCNCDPGWMGIFCDRFFDVCLHNQCQNGAKCVGMGEHYECHCPEGFEGVFCEQPINQVFSNQSNTENDAQTDLEEHCLLLGCVNNVETNGTCSGRCIQAGCFNQEQLNACSAWIDCLEATKTDFGVGQRTCVERYRDGVCDYECAVSNCFYDGFDCTDDGSTCPSKQHCTSVYGDGVCHLECNVPVCGFDGGDCLATIDPLSLQVDNIRTGYIGLLLDTDKSTYLPLEKTMLSNIADLLRAVVRPAVNEKTRQPIILDVDGGRRTQVTFLIDLLPEGFQASPGEIYESIDQAALTLKAALDTKSVDLLLPVVQLWVANDPYAPPLGGTTPATPGGLPFLRSKDAIGLYIVLCVLSGGDDDKRDTQTSTEFRPPLPTSSSLSLLGREKEKSLKENAGEVTDMSEQNDIRFFLESFFEMELFEAFHVVHASLYLPLPELAIHTPLQWRRQPDPTRFAVIILLVFIVIQRRPWKQARKRVRTHGIWSPPSLFFPSAGGGGSGSSGGHSRASVLPADPGILLQQGHKSVSKTTASQLEDLLHPGGKRARYSPSATEGYQEESHGLLPQESYQRGYTTLQSSSARPLQQSDPATAVTAELTSTIRASDGLHPLSPEGLSKIEVVIRGSQHSLAPPMPPQQQYMHQHHLKRSFSTVEASDFDQVMFGTTSTVRGISSGAEKLQQQDSFVTTRNPLNGETILHLAARMNVGARAIRRLCGTLVSEEGTAASAEKTLALLCLDKDGRSPLTASAATDGLETTTALYRLEREAITCSRSAASSQSIPPVSAAEGAGASGEKPSTEARRRTRHVESRRSTPLMVSLKAGCTEVTKLLLDEGCSIQGVDETGRNLVHWAAVLNAAPLLTRISHTKGFSRMLEARDDCDRTPLMLAVRENSLEAAQILLEHHAVIDVFDYTDSSPISEAKSRGFNRMLALLMEYKQRRNPSSSGAPTSRHPGVKEHRDSESSATSSNSEEEEATGSEMDTALGGTDNATSSTQYTPHYQNSQISPPGDTPTTTAAGGEKWHQKSFCNDIIKPDPSVCSSGSGVLKQEDRISPQTPSTWSPPLMAPSSIKEISPPVTATPYWQQQQQGGGGYVETYPYNGGEPQFPAPFPGTNGYEQTQQIYQRKYQEQQQRPLQQQQQQQTQPQQQQPQVQSNGLCSTVRNGRASVYVTGSQPSSRGMFVVQL</sequence>
<feature type="compositionally biased region" description="Low complexity" evidence="12">
    <location>
        <begin position="1211"/>
        <end position="1223"/>
    </location>
</feature>
<feature type="repeat" description="ANK" evidence="10">
    <location>
        <begin position="1015"/>
        <end position="1047"/>
    </location>
</feature>
<keyword evidence="3" id="KW-0732">Signal</keyword>
<evidence type="ECO:0000256" key="10">
    <source>
        <dbReference type="PROSITE-ProRule" id="PRU00023"/>
    </source>
</evidence>
<evidence type="ECO:0000256" key="7">
    <source>
        <dbReference type="ARBA" id="ARBA00023157"/>
    </source>
</evidence>
<evidence type="ECO:0000256" key="5">
    <source>
        <dbReference type="ARBA" id="ARBA00022989"/>
    </source>
</evidence>
<dbReference type="PROSITE" id="PS50088">
    <property type="entry name" value="ANK_REPEAT"/>
    <property type="match status" value="2"/>
</dbReference>
<feature type="region of interest" description="Disordered" evidence="12">
    <location>
        <begin position="1143"/>
        <end position="1225"/>
    </location>
</feature>
<keyword evidence="5" id="KW-1133">Transmembrane helix</keyword>
<comment type="subcellular location">
    <subcellularLocation>
        <location evidence="9">Endomembrane system</location>
        <topology evidence="9">Single-pass type I membrane protein</topology>
    </subcellularLocation>
</comment>
<dbReference type="SMART" id="SM00004">
    <property type="entry name" value="NL"/>
    <property type="match status" value="2"/>
</dbReference>
<feature type="region of interest" description="Disordered" evidence="12">
    <location>
        <begin position="1243"/>
        <end position="1269"/>
    </location>
</feature>
<keyword evidence="2" id="KW-0812">Transmembrane</keyword>
<dbReference type="InterPro" id="IPR002110">
    <property type="entry name" value="Ankyrin_rpt"/>
</dbReference>
<accession>A0ABR4Q518</accession>
<name>A0ABR4Q518_9CEST</name>
<dbReference type="Proteomes" id="UP001651158">
    <property type="component" value="Unassembled WGS sequence"/>
</dbReference>
<dbReference type="Pfam" id="PF00023">
    <property type="entry name" value="Ank"/>
    <property type="match status" value="1"/>
</dbReference>
<dbReference type="InterPro" id="IPR051355">
    <property type="entry name" value="Notch/Slit_guidance"/>
</dbReference>
<keyword evidence="1 11" id="KW-0245">EGF-like domain</keyword>
<evidence type="ECO:0000259" key="13">
    <source>
        <dbReference type="PROSITE" id="PS50026"/>
    </source>
</evidence>
<dbReference type="SUPFAM" id="SSF48403">
    <property type="entry name" value="Ankyrin repeat"/>
    <property type="match status" value="1"/>
</dbReference>
<evidence type="ECO:0000256" key="8">
    <source>
        <dbReference type="ARBA" id="ARBA00023180"/>
    </source>
</evidence>
<feature type="domain" description="EGF-like" evidence="13">
    <location>
        <begin position="41"/>
        <end position="89"/>
    </location>
</feature>
<proteinExistence type="predicted"/>
<dbReference type="PROSITE" id="PS00022">
    <property type="entry name" value="EGF_1"/>
    <property type="match status" value="5"/>
</dbReference>
<gene>
    <name evidence="15" type="ORF">TcWFU_004582</name>
</gene>
<feature type="region of interest" description="Disordered" evidence="12">
    <location>
        <begin position="740"/>
        <end position="771"/>
    </location>
</feature>
<comment type="caution">
    <text evidence="11">Lacks conserved residue(s) required for the propagation of feature annotation.</text>
</comment>
<feature type="compositionally biased region" description="Basic and acidic residues" evidence="12">
    <location>
        <begin position="1001"/>
        <end position="1016"/>
    </location>
</feature>
<comment type="caution">
    <text evidence="15">The sequence shown here is derived from an EMBL/GenBank/DDBJ whole genome shotgun (WGS) entry which is preliminary data.</text>
</comment>
<feature type="disulfide bond" evidence="11">
    <location>
        <begin position="118"/>
        <end position="127"/>
    </location>
</feature>
<dbReference type="InterPro" id="IPR000742">
    <property type="entry name" value="EGF"/>
</dbReference>
<feature type="repeat" description="ANK" evidence="10">
    <location>
        <begin position="1084"/>
        <end position="1116"/>
    </location>
</feature>
<evidence type="ECO:0000256" key="11">
    <source>
        <dbReference type="PROSITE-ProRule" id="PRU00076"/>
    </source>
</evidence>
<dbReference type="EMBL" id="JAKROA010000011">
    <property type="protein sequence ID" value="KAL5104677.1"/>
    <property type="molecule type" value="Genomic_DNA"/>
</dbReference>
<feature type="compositionally biased region" description="Low complexity" evidence="12">
    <location>
        <begin position="989"/>
        <end position="999"/>
    </location>
</feature>
<keyword evidence="4" id="KW-0677">Repeat</keyword>
<dbReference type="SMART" id="SM00248">
    <property type="entry name" value="ANK"/>
    <property type="match status" value="3"/>
</dbReference>
<dbReference type="SMART" id="SM00181">
    <property type="entry name" value="EGF"/>
    <property type="match status" value="5"/>
</dbReference>
<keyword evidence="10" id="KW-0040">ANK repeat</keyword>
<evidence type="ECO:0000256" key="12">
    <source>
        <dbReference type="SAM" id="MobiDB-lite"/>
    </source>
</evidence>
<keyword evidence="16" id="KW-1185">Reference proteome</keyword>
<evidence type="ECO:0000259" key="14">
    <source>
        <dbReference type="PROSITE" id="PS50258"/>
    </source>
</evidence>
<dbReference type="PANTHER" id="PTHR45836:SF13">
    <property type="entry name" value="PROTEIN CRUMBS"/>
    <property type="match status" value="1"/>
</dbReference>
<evidence type="ECO:0000256" key="9">
    <source>
        <dbReference type="ARBA" id="ARBA00046288"/>
    </source>
</evidence>
<dbReference type="InterPro" id="IPR000800">
    <property type="entry name" value="Notch_dom"/>
</dbReference>
<dbReference type="InterPro" id="IPR035993">
    <property type="entry name" value="Notch-like_dom_sf"/>
</dbReference>
<dbReference type="PROSITE" id="PS01186">
    <property type="entry name" value="EGF_2"/>
    <property type="match status" value="4"/>
</dbReference>
<feature type="domain" description="EGF-like" evidence="13">
    <location>
        <begin position="224"/>
        <end position="260"/>
    </location>
</feature>
<reference evidence="15 16" key="1">
    <citation type="journal article" date="2022" name="Front. Cell. Infect. Microbiol.">
        <title>The Genomes of Two Strains of Taenia crassiceps the Animal Model for the Study of Human Cysticercosis.</title>
        <authorList>
            <person name="Bobes R.J."/>
            <person name="Estrada K."/>
            <person name="Rios-Valencia D.G."/>
            <person name="Calderon-Gallegos A."/>
            <person name="de la Torre P."/>
            <person name="Carrero J.C."/>
            <person name="Sanchez-Flores A."/>
            <person name="Laclette J.P."/>
        </authorList>
    </citation>
    <scope>NUCLEOTIDE SEQUENCE [LARGE SCALE GENOMIC DNA]</scope>
    <source>
        <strain evidence="15">WFUcys</strain>
    </source>
</reference>
<feature type="region of interest" description="Disordered" evidence="12">
    <location>
        <begin position="569"/>
        <end position="588"/>
    </location>
</feature>
<dbReference type="InterPro" id="IPR036770">
    <property type="entry name" value="Ankyrin_rpt-contain_sf"/>
</dbReference>
<evidence type="ECO:0000313" key="15">
    <source>
        <dbReference type="EMBL" id="KAL5104677.1"/>
    </source>
</evidence>
<dbReference type="Gene3D" id="4.10.470.20">
    <property type="match status" value="2"/>
</dbReference>
<evidence type="ECO:0000256" key="6">
    <source>
        <dbReference type="ARBA" id="ARBA00023136"/>
    </source>
</evidence>
<evidence type="ECO:0000256" key="4">
    <source>
        <dbReference type="ARBA" id="ARBA00022737"/>
    </source>
</evidence>
<dbReference type="PROSITE" id="PS50258">
    <property type="entry name" value="LNR"/>
    <property type="match status" value="1"/>
</dbReference>
<evidence type="ECO:0000256" key="2">
    <source>
        <dbReference type="ARBA" id="ARBA00022692"/>
    </source>
</evidence>
<feature type="domain" description="EGF-like" evidence="13">
    <location>
        <begin position="129"/>
        <end position="166"/>
    </location>
</feature>
<feature type="disulfide bond" evidence="11">
    <location>
        <begin position="250"/>
        <end position="259"/>
    </location>
</feature>
<feature type="domain" description="LNR" evidence="14">
    <location>
        <begin position="371"/>
        <end position="402"/>
    </location>
</feature>
<feature type="region of interest" description="Disordered" evidence="12">
    <location>
        <begin position="1330"/>
        <end position="1360"/>
    </location>
</feature>
<organism evidence="15 16">
    <name type="scientific">Taenia crassiceps</name>
    <dbReference type="NCBI Taxonomy" id="6207"/>
    <lineage>
        <taxon>Eukaryota</taxon>
        <taxon>Metazoa</taxon>
        <taxon>Spiralia</taxon>
        <taxon>Lophotrochozoa</taxon>
        <taxon>Platyhelminthes</taxon>
        <taxon>Cestoda</taxon>
        <taxon>Eucestoda</taxon>
        <taxon>Cyclophyllidea</taxon>
        <taxon>Taeniidae</taxon>
        <taxon>Taenia</taxon>
    </lineage>
</organism>
<evidence type="ECO:0000256" key="1">
    <source>
        <dbReference type="ARBA" id="ARBA00022536"/>
    </source>
</evidence>
<dbReference type="SUPFAM" id="SSF57196">
    <property type="entry name" value="EGF/Laminin"/>
    <property type="match status" value="4"/>
</dbReference>
<evidence type="ECO:0000313" key="16">
    <source>
        <dbReference type="Proteomes" id="UP001651158"/>
    </source>
</evidence>
<feature type="domain" description="EGF-like" evidence="13">
    <location>
        <begin position="91"/>
        <end position="128"/>
    </location>
</feature>
<dbReference type="InterPro" id="IPR001881">
    <property type="entry name" value="EGF-like_Ca-bd_dom"/>
</dbReference>
<dbReference type="SMART" id="SM00179">
    <property type="entry name" value="EGF_CA"/>
    <property type="match status" value="3"/>
</dbReference>
<feature type="compositionally biased region" description="Polar residues" evidence="12">
    <location>
        <begin position="1192"/>
        <end position="1210"/>
    </location>
</feature>
<dbReference type="Pfam" id="PF00008">
    <property type="entry name" value="EGF"/>
    <property type="match status" value="3"/>
</dbReference>
<dbReference type="Gene3D" id="2.10.25.10">
    <property type="entry name" value="Laminin"/>
    <property type="match status" value="5"/>
</dbReference>
<dbReference type="PROSITE" id="PS50026">
    <property type="entry name" value="EGF_3"/>
    <property type="match status" value="4"/>
</dbReference>
<dbReference type="PANTHER" id="PTHR45836">
    <property type="entry name" value="SLIT HOMOLOG"/>
    <property type="match status" value="1"/>
</dbReference>
<evidence type="ECO:0000256" key="3">
    <source>
        <dbReference type="ARBA" id="ARBA00022729"/>
    </source>
</evidence>
<feature type="disulfide bond" evidence="11">
    <location>
        <begin position="156"/>
        <end position="165"/>
    </location>
</feature>
<protein>
    <submittedName>
        <fullName evidence="15">Neurogenic locu Notch protein</fullName>
    </submittedName>
</protein>